<reference evidence="1" key="1">
    <citation type="submission" date="2023-07" db="EMBL/GenBank/DDBJ databases">
        <title>Genomic Encyclopedia of Type Strains, Phase IV (KMG-IV): sequencing the most valuable type-strain genomes for metagenomic binning, comparative biology and taxonomic classification.</title>
        <authorList>
            <person name="Goeker M."/>
        </authorList>
    </citation>
    <scope>NUCLEOTIDE SEQUENCE</scope>
    <source>
        <strain evidence="1">DSM 19569</strain>
    </source>
</reference>
<name>A0AAJ1TZD6_9HYPH</name>
<dbReference type="Proteomes" id="UP001223420">
    <property type="component" value="Unassembled WGS sequence"/>
</dbReference>
<evidence type="ECO:0000313" key="2">
    <source>
        <dbReference type="Proteomes" id="UP001223420"/>
    </source>
</evidence>
<proteinExistence type="predicted"/>
<dbReference type="AlphaFoldDB" id="A0AAJ1TZD6"/>
<gene>
    <name evidence="1" type="ORF">QO001_004211</name>
</gene>
<protein>
    <submittedName>
        <fullName evidence="1">Uncharacterized protein</fullName>
    </submittedName>
</protein>
<sequence length="35" mass="3892">MAVIVMCFQRRHIRVAPVDMQATDVVAQTDTNSTS</sequence>
<evidence type="ECO:0000313" key="1">
    <source>
        <dbReference type="EMBL" id="MDQ0545268.1"/>
    </source>
</evidence>
<comment type="caution">
    <text evidence="1">The sequence shown here is derived from an EMBL/GenBank/DDBJ whole genome shotgun (WGS) entry which is preliminary data.</text>
</comment>
<dbReference type="EMBL" id="JAUSWL010000008">
    <property type="protein sequence ID" value="MDQ0545268.1"/>
    <property type="molecule type" value="Genomic_DNA"/>
</dbReference>
<organism evidence="1 2">
    <name type="scientific">Methylobacterium brachiatum</name>
    <dbReference type="NCBI Taxonomy" id="269660"/>
    <lineage>
        <taxon>Bacteria</taxon>
        <taxon>Pseudomonadati</taxon>
        <taxon>Pseudomonadota</taxon>
        <taxon>Alphaproteobacteria</taxon>
        <taxon>Hyphomicrobiales</taxon>
        <taxon>Methylobacteriaceae</taxon>
        <taxon>Methylobacterium</taxon>
    </lineage>
</organism>
<accession>A0AAJ1TZD6</accession>